<reference evidence="1 2" key="1">
    <citation type="submission" date="2018-04" db="EMBL/GenBank/DDBJ databases">
        <title>Novel Campyloabacter and Helicobacter Species and Strains.</title>
        <authorList>
            <person name="Mannion A.J."/>
            <person name="Shen Z."/>
            <person name="Fox J.G."/>
        </authorList>
    </citation>
    <scope>NUCLEOTIDE SEQUENCE [LARGE SCALE GENOMIC DNA]</scope>
    <source>
        <strain evidence="1 2">MIT 04-9362</strain>
    </source>
</reference>
<protein>
    <submittedName>
        <fullName evidence="1">Uncharacterized protein</fullName>
    </submittedName>
</protein>
<dbReference type="OrthoDB" id="9788602at2"/>
<proteinExistence type="predicted"/>
<comment type="caution">
    <text evidence="1">The sequence shown here is derived from an EMBL/GenBank/DDBJ whole genome shotgun (WGS) entry which is preliminary data.</text>
</comment>
<organism evidence="1 2">
    <name type="scientific">Helicobacter anseris</name>
    <dbReference type="NCBI Taxonomy" id="375926"/>
    <lineage>
        <taxon>Bacteria</taxon>
        <taxon>Pseudomonadati</taxon>
        <taxon>Campylobacterota</taxon>
        <taxon>Epsilonproteobacteria</taxon>
        <taxon>Campylobacterales</taxon>
        <taxon>Helicobacteraceae</taxon>
        <taxon>Helicobacter</taxon>
    </lineage>
</organism>
<dbReference type="AlphaFoldDB" id="A0A3D8J7P8"/>
<sequence length="183" mass="21368">MKNDKVFSKFIYTLKKTSQYEKEINGKKYKKYMTDSQLEVVNFDRFKGWYLSNLHKTGYPTGYDLKSVDALYIPNADVLIFIEFKSGNVNESDIRKKVSDSVIIYLDYKDEKLSNFRKNSKFILVVSEDSREHLASIFDNKGGANKKQNTKSDYRNFKGFYFSDVKIISPSTLEKELNINLPL</sequence>
<evidence type="ECO:0000313" key="2">
    <source>
        <dbReference type="Proteomes" id="UP000256695"/>
    </source>
</evidence>
<dbReference type="RefSeq" id="WP_115579212.1">
    <property type="nucleotide sequence ID" value="NZ_NXLX01000012.1"/>
</dbReference>
<keyword evidence="2" id="KW-1185">Reference proteome</keyword>
<gene>
    <name evidence="1" type="ORF">CQA57_05390</name>
</gene>
<dbReference type="EMBL" id="NXLX01000012">
    <property type="protein sequence ID" value="RDU73205.1"/>
    <property type="molecule type" value="Genomic_DNA"/>
</dbReference>
<name>A0A3D8J7P8_9HELI</name>
<accession>A0A3D8J7P8</accession>
<dbReference type="Proteomes" id="UP000256695">
    <property type="component" value="Unassembled WGS sequence"/>
</dbReference>
<evidence type="ECO:0000313" key="1">
    <source>
        <dbReference type="EMBL" id="RDU73205.1"/>
    </source>
</evidence>